<sequence length="90" mass="9889">MLLLGAREGRRILTLNSSPRSPRVLRFITPIDSVIVFHCNFFGPLPQREGKAMGDKVEDEGDVGDRESVTELLQLPDSISSSPSPSSHDI</sequence>
<dbReference type="AlphaFoldDB" id="A0AAN7KZB9"/>
<comment type="caution">
    <text evidence="2">The sequence shown here is derived from an EMBL/GenBank/DDBJ whole genome shotgun (WGS) entry which is preliminary data.</text>
</comment>
<proteinExistence type="predicted"/>
<name>A0AAN7KZB9_TRANT</name>
<evidence type="ECO:0000256" key="1">
    <source>
        <dbReference type="SAM" id="MobiDB-lite"/>
    </source>
</evidence>
<evidence type="ECO:0000313" key="3">
    <source>
        <dbReference type="Proteomes" id="UP001346149"/>
    </source>
</evidence>
<protein>
    <submittedName>
        <fullName evidence="2">Uncharacterized protein</fullName>
    </submittedName>
</protein>
<dbReference type="Proteomes" id="UP001346149">
    <property type="component" value="Unassembled WGS sequence"/>
</dbReference>
<accession>A0AAN7KZB9</accession>
<dbReference type="EMBL" id="JAXQNO010000018">
    <property type="protein sequence ID" value="KAK4776367.1"/>
    <property type="molecule type" value="Genomic_DNA"/>
</dbReference>
<feature type="compositionally biased region" description="Low complexity" evidence="1">
    <location>
        <begin position="76"/>
        <end position="90"/>
    </location>
</feature>
<feature type="region of interest" description="Disordered" evidence="1">
    <location>
        <begin position="48"/>
        <end position="90"/>
    </location>
</feature>
<organism evidence="2 3">
    <name type="scientific">Trapa natans</name>
    <name type="common">Water chestnut</name>
    <dbReference type="NCBI Taxonomy" id="22666"/>
    <lineage>
        <taxon>Eukaryota</taxon>
        <taxon>Viridiplantae</taxon>
        <taxon>Streptophyta</taxon>
        <taxon>Embryophyta</taxon>
        <taxon>Tracheophyta</taxon>
        <taxon>Spermatophyta</taxon>
        <taxon>Magnoliopsida</taxon>
        <taxon>eudicotyledons</taxon>
        <taxon>Gunneridae</taxon>
        <taxon>Pentapetalae</taxon>
        <taxon>rosids</taxon>
        <taxon>malvids</taxon>
        <taxon>Myrtales</taxon>
        <taxon>Lythraceae</taxon>
        <taxon>Trapa</taxon>
    </lineage>
</organism>
<evidence type="ECO:0000313" key="2">
    <source>
        <dbReference type="EMBL" id="KAK4776367.1"/>
    </source>
</evidence>
<reference evidence="2 3" key="1">
    <citation type="journal article" date="2023" name="Hortic Res">
        <title>Pangenome of water caltrop reveals structural variations and asymmetric subgenome divergence after allopolyploidization.</title>
        <authorList>
            <person name="Zhang X."/>
            <person name="Chen Y."/>
            <person name="Wang L."/>
            <person name="Yuan Y."/>
            <person name="Fang M."/>
            <person name="Shi L."/>
            <person name="Lu R."/>
            <person name="Comes H.P."/>
            <person name="Ma Y."/>
            <person name="Chen Y."/>
            <person name="Huang G."/>
            <person name="Zhou Y."/>
            <person name="Zheng Z."/>
            <person name="Qiu Y."/>
        </authorList>
    </citation>
    <scope>NUCLEOTIDE SEQUENCE [LARGE SCALE GENOMIC DNA]</scope>
    <source>
        <strain evidence="2">F231</strain>
    </source>
</reference>
<gene>
    <name evidence="2" type="ORF">SAY86_005055</name>
</gene>
<keyword evidence="3" id="KW-1185">Reference proteome</keyword>